<accession>A0A3S5IUL5</accession>
<feature type="compositionally biased region" description="Basic and acidic residues" evidence="1">
    <location>
        <begin position="185"/>
        <end position="197"/>
    </location>
</feature>
<dbReference type="AlphaFoldDB" id="A0A3S5IUL5"/>
<organism evidence="2 3">
    <name type="scientific">Trypanosoma conorhini</name>
    <dbReference type="NCBI Taxonomy" id="83891"/>
    <lineage>
        <taxon>Eukaryota</taxon>
        <taxon>Discoba</taxon>
        <taxon>Euglenozoa</taxon>
        <taxon>Kinetoplastea</taxon>
        <taxon>Metakinetoplastina</taxon>
        <taxon>Trypanosomatida</taxon>
        <taxon>Trypanosomatidae</taxon>
        <taxon>Trypanosoma</taxon>
    </lineage>
</organism>
<dbReference type="Proteomes" id="UP000284403">
    <property type="component" value="Unassembled WGS sequence"/>
</dbReference>
<evidence type="ECO:0000256" key="1">
    <source>
        <dbReference type="SAM" id="MobiDB-lite"/>
    </source>
</evidence>
<feature type="compositionally biased region" description="Polar residues" evidence="1">
    <location>
        <begin position="97"/>
        <end position="120"/>
    </location>
</feature>
<comment type="caution">
    <text evidence="2">The sequence shown here is derived from an EMBL/GenBank/DDBJ whole genome shotgun (WGS) entry which is preliminary data.</text>
</comment>
<sequence length="395" mass="42712">MLLALQRWWEAGLEGPFIEEMISGAFSDFAPYAGAEQRQLRFVRQQTDGTKTSFVCEEDGEWAVNVENRHVGAVAFSTRREVVCDLRARLPLRLGSAETTTNGGDKGTSDNTGDSDNGTEVSHAARLQTLGNQRRFISSAALPSRGRPGTIGVLEVLLSPTLERYGVGLRVGPFSLRTTTGPSRSDAKDNHDSTQTDTLRRTPLLIDGSWCIPVGPLLPGSLATVLPPSLCVSLALQHPMGSVEGDTLASLCVHNKPSGSFHDTFRLLVVQTLMSNNRLLQSGDETARSRSTLFLGDVSWRDLGTLIGVSKSFGNGLLRLSASSMMHDGETDYEAAMMVDATPAFAKQTQLKFGINKVGRFGAGITTKIFEDLLLTLGVHHMRGADTRFGLEVSM</sequence>
<reference evidence="2 3" key="1">
    <citation type="journal article" date="2018" name="BMC Genomics">
        <title>Genomic comparison of Trypanosoma conorhini and Trypanosoma rangeli to Trypanosoma cruzi strains of high and low virulence.</title>
        <authorList>
            <person name="Bradwell K.R."/>
            <person name="Koparde V.N."/>
            <person name="Matveyev A.V."/>
            <person name="Serrano M.G."/>
            <person name="Alves J.M."/>
            <person name="Parikh H."/>
            <person name="Huang B."/>
            <person name="Lee V."/>
            <person name="Espinosa-Alvarez O."/>
            <person name="Ortiz P.A."/>
            <person name="Costa-Martins A.G."/>
            <person name="Teixeira M.M."/>
            <person name="Buck G.A."/>
        </authorList>
    </citation>
    <scope>NUCLEOTIDE SEQUENCE [LARGE SCALE GENOMIC DNA]</scope>
    <source>
        <strain evidence="2 3">025E</strain>
    </source>
</reference>
<evidence type="ECO:0000313" key="3">
    <source>
        <dbReference type="Proteomes" id="UP000284403"/>
    </source>
</evidence>
<feature type="region of interest" description="Disordered" evidence="1">
    <location>
        <begin position="176"/>
        <end position="197"/>
    </location>
</feature>
<gene>
    <name evidence="2" type="ORF">Tco025E_01134</name>
</gene>
<dbReference type="EMBL" id="MKKU01000035">
    <property type="protein sequence ID" value="RNF26602.1"/>
    <property type="molecule type" value="Genomic_DNA"/>
</dbReference>
<proteinExistence type="predicted"/>
<name>A0A3S5IUL5_9TRYP</name>
<protein>
    <submittedName>
        <fullName evidence="2">Uncharacterized protein</fullName>
    </submittedName>
</protein>
<dbReference type="RefSeq" id="XP_029231808.1">
    <property type="nucleotide sequence ID" value="XM_029368072.1"/>
</dbReference>
<dbReference type="GeneID" id="40314745"/>
<feature type="region of interest" description="Disordered" evidence="1">
    <location>
        <begin position="96"/>
        <end position="120"/>
    </location>
</feature>
<keyword evidence="3" id="KW-1185">Reference proteome</keyword>
<evidence type="ECO:0000313" key="2">
    <source>
        <dbReference type="EMBL" id="RNF26602.1"/>
    </source>
</evidence>
<dbReference type="OrthoDB" id="243070at2759"/>